<organism evidence="1">
    <name type="scientific">marine metagenome</name>
    <dbReference type="NCBI Taxonomy" id="408172"/>
    <lineage>
        <taxon>unclassified sequences</taxon>
        <taxon>metagenomes</taxon>
        <taxon>ecological metagenomes</taxon>
    </lineage>
</organism>
<dbReference type="AlphaFoldDB" id="A0A382BQF9"/>
<dbReference type="EMBL" id="UINC01030828">
    <property type="protein sequence ID" value="SVB15849.1"/>
    <property type="molecule type" value="Genomic_DNA"/>
</dbReference>
<gene>
    <name evidence="1" type="ORF">METZ01_LOCUS168703</name>
</gene>
<evidence type="ECO:0000313" key="1">
    <source>
        <dbReference type="EMBL" id="SVB15849.1"/>
    </source>
</evidence>
<feature type="non-terminal residue" evidence="1">
    <location>
        <position position="1"/>
    </location>
</feature>
<proteinExistence type="predicted"/>
<accession>A0A382BQF9</accession>
<name>A0A382BQF9_9ZZZZ</name>
<reference evidence="1" key="1">
    <citation type="submission" date="2018-05" db="EMBL/GenBank/DDBJ databases">
        <authorList>
            <person name="Lanie J.A."/>
            <person name="Ng W.-L."/>
            <person name="Kazmierczak K.M."/>
            <person name="Andrzejewski T.M."/>
            <person name="Davidsen T.M."/>
            <person name="Wayne K.J."/>
            <person name="Tettelin H."/>
            <person name="Glass J.I."/>
            <person name="Rusch D."/>
            <person name="Podicherti R."/>
            <person name="Tsui H.-C.T."/>
            <person name="Winkler M.E."/>
        </authorList>
    </citation>
    <scope>NUCLEOTIDE SEQUENCE</scope>
</reference>
<protein>
    <submittedName>
        <fullName evidence="1">Uncharacterized protein</fullName>
    </submittedName>
</protein>
<sequence length="685" mass="73329">ISGSDLEVISATAKIPEQTISEIGTIELDPDSNKVLEATILEGSMVIEVDNFMAVSSMLYLSVPSIQTPDGAEFQTSISITGNTIDIQDQTDISGYSLVMSSVDDQSVNYEYDVLTVDTGDELVTIAAEDSIIVSIRVQGPDTGEDLTFSYFEGMVAPQDLGFDGSMEIESDSEILEADLSGGSLVISVNNPVNTLEGGAPEAGIIVSQILDTNDQPLQMNTGPMVGEMGPQSIDLSGYRILLPRDDQNLYYTADVTTAYEIGSYSLMDSVQVDILVTGLVFNTVRGYFSQDAMVDSSAIELDDSTRVQSAVLNTGILSLSIVNNIGVEAGVFFQINEFLKNGTMLDTSFTIAEGATDIVLDLAGYSLVVPTDVDTQRVNYVSSISLPEDVEMTLSLSDSIAIDVSLTGIAFSSITGAISPVTVDIDTVEQTIDALPEELNGFDFETVEMVLDFSSSIDLPIYLNLKVVAYNDENSDSVVREISQNIHSDPHIDIEDAEELINILPDRIIATGSAQVGHLDSMGTVASDDSLSGLMSIRAPLAFIIDPDAVISPEPSELDSLDLTEGGILGLSLMLSLDNQWSFGADLDVLVAPDSVDLVLGNVDTLISDLRFDAGAKSTVTLDLDQETFELLKRSPNWIQPELRVLAGQDGQGDPEPIRFLSTDTLTIRLDGLSVSIDLSELGE</sequence>